<evidence type="ECO:0000313" key="4">
    <source>
        <dbReference type="EMBL" id="MBD2766889.1"/>
    </source>
</evidence>
<dbReference type="GO" id="GO:0016798">
    <property type="term" value="F:hydrolase activity, acting on glycosyl bonds"/>
    <property type="evidence" value="ECO:0007669"/>
    <property type="project" value="InterPro"/>
</dbReference>
<dbReference type="InterPro" id="IPR003305">
    <property type="entry name" value="CenC_carb-bd"/>
</dbReference>
<dbReference type="Proteomes" id="UP000612233">
    <property type="component" value="Unassembled WGS sequence"/>
</dbReference>
<organism evidence="4 5">
    <name type="scientific">Hymenobacter montanus</name>
    <dbReference type="NCBI Taxonomy" id="2771359"/>
    <lineage>
        <taxon>Bacteria</taxon>
        <taxon>Pseudomonadati</taxon>
        <taxon>Bacteroidota</taxon>
        <taxon>Cytophagia</taxon>
        <taxon>Cytophagales</taxon>
        <taxon>Hymenobacteraceae</taxon>
        <taxon>Hymenobacter</taxon>
    </lineage>
</organism>
<dbReference type="EMBL" id="JACXAD010000003">
    <property type="protein sequence ID" value="MBD2766889.1"/>
    <property type="molecule type" value="Genomic_DNA"/>
</dbReference>
<reference evidence="4" key="1">
    <citation type="submission" date="2020-09" db="EMBL/GenBank/DDBJ databases">
        <authorList>
            <person name="Kim M.K."/>
        </authorList>
    </citation>
    <scope>NUCLEOTIDE SEQUENCE</scope>
    <source>
        <strain evidence="4">BT664</strain>
    </source>
</reference>
<dbReference type="Pfam" id="PF02018">
    <property type="entry name" value="CBM_4_9"/>
    <property type="match status" value="1"/>
</dbReference>
<name>A0A927BB25_9BACT</name>
<keyword evidence="2" id="KW-0732">Signal</keyword>
<evidence type="ECO:0000259" key="3">
    <source>
        <dbReference type="Pfam" id="PF02018"/>
    </source>
</evidence>
<evidence type="ECO:0000256" key="2">
    <source>
        <dbReference type="SAM" id="SignalP"/>
    </source>
</evidence>
<dbReference type="RefSeq" id="WP_191003725.1">
    <property type="nucleotide sequence ID" value="NZ_JACXAD010000003.1"/>
</dbReference>
<feature type="chain" id="PRO_5037204564" evidence="2">
    <location>
        <begin position="21"/>
        <end position="180"/>
    </location>
</feature>
<feature type="domain" description="CBM-cenC" evidence="3">
    <location>
        <begin position="29"/>
        <end position="162"/>
    </location>
</feature>
<dbReference type="Gene3D" id="2.60.120.260">
    <property type="entry name" value="Galactose-binding domain-like"/>
    <property type="match status" value="1"/>
</dbReference>
<dbReference type="AlphaFoldDB" id="A0A927BB25"/>
<dbReference type="PROSITE" id="PS51257">
    <property type="entry name" value="PROKAR_LIPOPROTEIN"/>
    <property type="match status" value="1"/>
</dbReference>
<evidence type="ECO:0000256" key="1">
    <source>
        <dbReference type="ARBA" id="ARBA00022801"/>
    </source>
</evidence>
<keyword evidence="5" id="KW-1185">Reference proteome</keyword>
<sequence length="180" mass="20244">MKKNLYVLLLLGMMASSCNKSDSTEKAINLLASNDFESLEGWVGETPYKSLTKERAHSGQFSIRVGPDVEYSNGYSNELSKLSLIKLNKIRVQGWVYLLPGSSPATLVIEVMNPGEEKHLLWEGVELAKATQERNHWAKIEKVITLPPDIKPTNRLRVYLWSAGSQTPAYIDDLQIIRVL</sequence>
<dbReference type="InterPro" id="IPR008979">
    <property type="entry name" value="Galactose-bd-like_sf"/>
</dbReference>
<feature type="signal peptide" evidence="2">
    <location>
        <begin position="1"/>
        <end position="20"/>
    </location>
</feature>
<proteinExistence type="predicted"/>
<dbReference type="SUPFAM" id="SSF49785">
    <property type="entry name" value="Galactose-binding domain-like"/>
    <property type="match status" value="1"/>
</dbReference>
<protein>
    <submittedName>
        <fullName evidence="4">Carbohydrate binding domain-containing protein</fullName>
    </submittedName>
</protein>
<accession>A0A927BB25</accession>
<comment type="caution">
    <text evidence="4">The sequence shown here is derived from an EMBL/GenBank/DDBJ whole genome shotgun (WGS) entry which is preliminary data.</text>
</comment>
<evidence type="ECO:0000313" key="5">
    <source>
        <dbReference type="Proteomes" id="UP000612233"/>
    </source>
</evidence>
<gene>
    <name evidence="4" type="ORF">IC235_03160</name>
</gene>
<keyword evidence="1" id="KW-0378">Hydrolase</keyword>